<comment type="caution">
    <text evidence="1">The sequence shown here is derived from an EMBL/GenBank/DDBJ whole genome shotgun (WGS) entry which is preliminary data.</text>
</comment>
<name>A0ABR7CPM7_9BACT</name>
<dbReference type="Proteomes" id="UP000636891">
    <property type="component" value="Unassembled WGS sequence"/>
</dbReference>
<proteinExistence type="predicted"/>
<dbReference type="GO" id="GO:0032259">
    <property type="term" value="P:methylation"/>
    <property type="evidence" value="ECO:0007669"/>
    <property type="project" value="UniProtKB-KW"/>
</dbReference>
<evidence type="ECO:0000313" key="2">
    <source>
        <dbReference type="Proteomes" id="UP000636891"/>
    </source>
</evidence>
<gene>
    <name evidence="1" type="ORF">H8S08_11100</name>
</gene>
<dbReference type="SUPFAM" id="SSF53335">
    <property type="entry name" value="S-adenosyl-L-methionine-dependent methyltransferases"/>
    <property type="match status" value="1"/>
</dbReference>
<keyword evidence="2" id="KW-1185">Reference proteome</keyword>
<dbReference type="Gene3D" id="3.40.50.150">
    <property type="entry name" value="Vaccinia Virus protein VP39"/>
    <property type="match status" value="1"/>
</dbReference>
<keyword evidence="1" id="KW-0489">Methyltransferase</keyword>
<sequence length="212" mass="24812">MITRTDIINYLIWKRGYRSYLEIGLDDPELNFTRVQCEKKESVDPYDPSSNFCAAWTQADLNRFLPYLTYRMTSDDFFAAYPAKKYDVIFIDGLHLESQADRDIRNSLMHLNEGGVVVVHDCLPDSEASQSEDHPGGSWVGTVWKSMVKYTKYTHCDVKVLETDWGVGVIEYTDNLDFQIPEKLDLTYEEFNKKKYGFLRIYTDKLHMVFKH</sequence>
<protein>
    <submittedName>
        <fullName evidence="1">Class I SAM-dependent methyltransferase</fullName>
    </submittedName>
</protein>
<dbReference type="GO" id="GO:0008168">
    <property type="term" value="F:methyltransferase activity"/>
    <property type="evidence" value="ECO:0007669"/>
    <property type="project" value="UniProtKB-KW"/>
</dbReference>
<dbReference type="InterPro" id="IPR029063">
    <property type="entry name" value="SAM-dependent_MTases_sf"/>
</dbReference>
<organism evidence="1 2">
    <name type="scientific">Alistipes hominis</name>
    <dbReference type="NCBI Taxonomy" id="2763015"/>
    <lineage>
        <taxon>Bacteria</taxon>
        <taxon>Pseudomonadati</taxon>
        <taxon>Bacteroidota</taxon>
        <taxon>Bacteroidia</taxon>
        <taxon>Bacteroidales</taxon>
        <taxon>Rikenellaceae</taxon>
        <taxon>Alistipes</taxon>
    </lineage>
</organism>
<reference evidence="1 2" key="1">
    <citation type="submission" date="2020-08" db="EMBL/GenBank/DDBJ databases">
        <title>Genome public.</title>
        <authorList>
            <person name="Liu C."/>
            <person name="Sun Q."/>
        </authorList>
    </citation>
    <scope>NUCLEOTIDE SEQUENCE [LARGE SCALE GENOMIC DNA]</scope>
    <source>
        <strain evidence="1 2">New-7</strain>
    </source>
</reference>
<evidence type="ECO:0000313" key="1">
    <source>
        <dbReference type="EMBL" id="MBC5617554.1"/>
    </source>
</evidence>
<keyword evidence="1" id="KW-0808">Transferase</keyword>
<dbReference type="RefSeq" id="WP_186965914.1">
    <property type="nucleotide sequence ID" value="NZ_JACOOK010000006.1"/>
</dbReference>
<dbReference type="EMBL" id="JACOOK010000006">
    <property type="protein sequence ID" value="MBC5617554.1"/>
    <property type="molecule type" value="Genomic_DNA"/>
</dbReference>
<accession>A0ABR7CPM7</accession>
<dbReference type="Pfam" id="PF13578">
    <property type="entry name" value="Methyltransf_24"/>
    <property type="match status" value="1"/>
</dbReference>